<name>K4PW02_SHEON</name>
<dbReference type="OrthoDB" id="6195342at2"/>
<dbReference type="EMBL" id="AE014299">
    <property type="protein sequence ID" value="AFV73511.1"/>
    <property type="molecule type" value="Genomic_DNA"/>
</dbReference>
<keyword evidence="2" id="KW-1185">Reference proteome</keyword>
<reference evidence="1 2" key="2">
    <citation type="journal article" date="2005" name="Proteomics">
        <title>Global detection and characterization of hypothetical proteins in Shewanella oneidensis MR-1 using LC-MS based proteomics.</title>
        <authorList>
            <person name="Elias D.A."/>
            <person name="Monroe M.E."/>
            <person name="Marshall M.J."/>
            <person name="Romine M.F."/>
            <person name="Belieav A.S."/>
            <person name="Fredrickson J.K."/>
            <person name="Anderson G.A."/>
            <person name="Smith R.D."/>
            <person name="Lipton M.S."/>
        </authorList>
    </citation>
    <scope>NUCLEOTIDE SEQUENCE [LARGE SCALE GENOMIC DNA]</scope>
    <source>
        <strain evidence="2">ATCC 700550 / JCM 31522 / CIP 106686 / LMG 19005 / NCIMB 14063 / MR-1</strain>
    </source>
</reference>
<reference evidence="1 2" key="3">
    <citation type="journal article" date="2008" name="Appl. Environ. Microbiol.">
        <title>Identification of mobile elements and pseudogenes in the Shewanella oneidensis MR-1 genome.</title>
        <authorList>
            <person name="Romine M.F."/>
            <person name="Carlson T.S."/>
            <person name="Norbeck A.D."/>
            <person name="McCue L.A."/>
            <person name="Lipton M.S."/>
        </authorList>
    </citation>
    <scope>NUCLEOTIDE SEQUENCE [LARGE SCALE GENOMIC DNA]</scope>
    <source>
        <strain evidence="2">ATCC 700550 / JCM 31522 / CIP 106686 / LMG 19005 / NCIMB 14063 / MR-1</strain>
    </source>
</reference>
<dbReference type="InterPro" id="IPR020353">
    <property type="entry name" value="Toxin_YafO"/>
</dbReference>
<dbReference type="PaxDb" id="211586-SO_4763"/>
<reference evidence="1 2" key="4">
    <citation type="journal article" date="2011" name="BMC Genomics">
        <title>Genome-wide protein localization prediction strategies for gram negative bacteria.</title>
        <authorList>
            <person name="Romine M.F."/>
        </authorList>
    </citation>
    <scope>NUCLEOTIDE SEQUENCE [LARGE SCALE GENOMIC DNA]</scope>
    <source>
        <strain evidence="2">ATCC 700550 / JCM 31522 / CIP 106686 / LMG 19005 / NCIMB 14063 / MR-1</strain>
    </source>
</reference>
<dbReference type="BioCyc" id="SONE211586:G1GMP-443-MONOMER"/>
<protein>
    <submittedName>
        <fullName evidence="1">Toxin module of toxin-antitoxin system YafO family</fullName>
    </submittedName>
</protein>
<accession>K4PW02</accession>
<organism evidence="1 2">
    <name type="scientific">Shewanella oneidensis (strain ATCC 700550 / JCM 31522 / CIP 106686 / LMG 19005 / NCIMB 14063 / MR-1)</name>
    <dbReference type="NCBI Taxonomy" id="211586"/>
    <lineage>
        <taxon>Bacteria</taxon>
        <taxon>Pseudomonadati</taxon>
        <taxon>Pseudomonadota</taxon>
        <taxon>Gammaproteobacteria</taxon>
        <taxon>Alteromonadales</taxon>
        <taxon>Shewanellaceae</taxon>
        <taxon>Shewanella</taxon>
    </lineage>
</organism>
<sequence>MAATVTFEDNLENQLAAKGFKLTQLKEDLELYFNSEKTKRVAYLGKDAPYRDPSHVQDSEIHHIHIFVKGISCPDTWNAAKTSNSYIVYTFGYFDEDAIRVIDFLSEKAHERSRANNYSLIIKYKVVADNFRTKF</sequence>
<dbReference type="RefSeq" id="WP_011070818.1">
    <property type="nucleotide sequence ID" value="NC_004347.2"/>
</dbReference>
<dbReference type="AlphaFoldDB" id="K4PW02"/>
<gene>
    <name evidence="1" type="ordered locus">SO_4763</name>
</gene>
<dbReference type="Proteomes" id="UP000008186">
    <property type="component" value="Chromosome"/>
</dbReference>
<reference evidence="1 2" key="1">
    <citation type="journal article" date="2002" name="Nat. Biotechnol.">
        <title>Genome sequence of the dissimilatory metal ion-reducing bacterium Shewanella oneidensis.</title>
        <authorList>
            <person name="Heidelberg J.F."/>
            <person name="Paulsen I.T."/>
            <person name="Nelson K.E."/>
            <person name="Gaidos E.J."/>
            <person name="Nelson W.C."/>
            <person name="Read T.D."/>
            <person name="Eisen J.A."/>
            <person name="Seshadri R."/>
            <person name="Ward N."/>
            <person name="Methe B."/>
            <person name="Clayton R.A."/>
            <person name="Meyer T."/>
            <person name="Tsapin A."/>
            <person name="Scott J."/>
            <person name="Beanan M."/>
            <person name="Brinkac L."/>
            <person name="Daugherty S."/>
            <person name="DeBoy R.T."/>
            <person name="Dodson R.J."/>
            <person name="Durkin A.S."/>
            <person name="Haft D.H."/>
            <person name="Kolonay J.F."/>
            <person name="Madupu R."/>
            <person name="Peterson J.D."/>
            <person name="Umayam L.A."/>
            <person name="White O."/>
            <person name="Wolf A.M."/>
            <person name="Vamathevan J."/>
            <person name="Weidman J."/>
            <person name="Impraim M."/>
            <person name="Lee K."/>
            <person name="Berry K."/>
            <person name="Lee C."/>
            <person name="Mueller J."/>
            <person name="Khouri H."/>
            <person name="Gill J."/>
            <person name="Utterback T.R."/>
            <person name="McDonald L.A."/>
            <person name="Feldblyum T.V."/>
            <person name="Smith H.O."/>
            <person name="Venter J.C."/>
            <person name="Nealson K.H."/>
            <person name="Fraser C.M."/>
        </authorList>
    </citation>
    <scope>NUCLEOTIDE SEQUENCE [LARGE SCALE GENOMIC DNA]</scope>
    <source>
        <strain evidence="2">ATCC 700550 / JCM 31522 / CIP 106686 / LMG 19005 / NCIMB 14063 / MR-1</strain>
    </source>
</reference>
<dbReference type="HOGENOM" id="CLU_1884365_0_0_6"/>
<evidence type="ECO:0000313" key="2">
    <source>
        <dbReference type="Proteomes" id="UP000008186"/>
    </source>
</evidence>
<dbReference type="Pfam" id="PF13957">
    <property type="entry name" value="YafO_toxin"/>
    <property type="match status" value="1"/>
</dbReference>
<proteinExistence type="predicted"/>
<dbReference type="KEGG" id="son:SO_4763"/>
<evidence type="ECO:0000313" key="1">
    <source>
        <dbReference type="EMBL" id="AFV73511.1"/>
    </source>
</evidence>